<dbReference type="GO" id="GO:0005777">
    <property type="term" value="C:peroxisome"/>
    <property type="evidence" value="ECO:0007669"/>
    <property type="project" value="EnsemblFungi"/>
</dbReference>
<dbReference type="InterPro" id="IPR027094">
    <property type="entry name" value="Mitofusin_fam"/>
</dbReference>
<dbReference type="Pfam" id="PF00350">
    <property type="entry name" value="Dynamin_N"/>
    <property type="match status" value="1"/>
</dbReference>
<keyword evidence="8" id="KW-0175">Coiled coil</keyword>
<evidence type="ECO:0000256" key="11">
    <source>
        <dbReference type="ARBA" id="ARBA00023136"/>
    </source>
</evidence>
<feature type="region of interest" description="Disordered" evidence="13">
    <location>
        <begin position="1"/>
        <end position="38"/>
    </location>
</feature>
<dbReference type="OrthoDB" id="9984778at2759"/>
<evidence type="ECO:0000256" key="7">
    <source>
        <dbReference type="ARBA" id="ARBA00022989"/>
    </source>
</evidence>
<dbReference type="STRING" id="13706.A0A1X2HIR4"/>
<dbReference type="InterPro" id="IPR027417">
    <property type="entry name" value="P-loop_NTPase"/>
</dbReference>
<dbReference type="Gene3D" id="3.40.50.300">
    <property type="entry name" value="P-loop containing nucleotide triphosphate hydrolases"/>
    <property type="match status" value="1"/>
</dbReference>
<dbReference type="Proteomes" id="UP000242180">
    <property type="component" value="Unassembled WGS sequence"/>
</dbReference>
<dbReference type="OMA" id="RCERMIL"/>
<comment type="subcellular location">
    <subcellularLocation>
        <location evidence="1">Mitochondrion membrane</location>
        <topology evidence="1">Multi-pass membrane protein</topology>
    </subcellularLocation>
    <subcellularLocation>
        <location evidence="2">Mitochondrion outer membrane</location>
    </subcellularLocation>
</comment>
<dbReference type="FunFam" id="3.40.50.300:FF:000638">
    <property type="entry name" value="Transmembrane GTPase Fzo1, putative"/>
    <property type="match status" value="1"/>
</dbReference>
<sequence>MNKEIPQSPLQPSPTSSSSTARRTQQHRLNAAQEQRAYQDSRNRLMNYVSSAVSICNDLRDVNKQRFPIQYPALRRIEQPCTYMDPKLDEALETSSVPDVAPSPVLAAVKQNKSGFNILNLDIKVGHNETDIHALEKQSIATLLDDKLGKTVQHLHKLRNRVADTSSKVLVTGDLNAGKSTFVNALLKRDLLPADQQPCTSMFCEVLDATLNDGIEQVHAIPDVEAYDRTNPDTYHVVELRHLYKVITDEQEQYKMLKVYASDTRSAQESLLHNGVVDIALIDSPGLNTDSVKTTAVFARQEEIDVVVFVVSAENHFTLSGKEFLWNAANEKTHIFIVVNRFDSIRDKDRCRRLVLEQIRQLSPATYADADDLVHFVSAGSIDLEARKLDAPEFARLEERLRAFVLENRTKSKLTPAKTYMVNLLSDIMHLSESNRDAAADEHASAERELQKDLPAYQRLLDVRERVLAQVEKTIDAAALGIQQHTIGKLTSAVEDIHISLTGIEYPGIFLIWQYAQDLVDSMSQKLLQDVRAQEAYTKTETAKQLQRVHSMGEEHLGAYDCVAKLDKMCLKNRDRRVTVEVELTDLFDLVLDEKLSGCVLSLGAAAALGGRMIGLKDAMSNFLSLSQLVGANNMRRLILPAVSLASLGALFYVVSDMRYAVERKLVKKFKTAVRESEYVEAQGRRLSRESRKVLRVEAWEISALLQKAIEGKERRREEMESMMLTSEESMRYFETVLERASALLDKVACVHTDGAIGLNKAVRAD</sequence>
<dbReference type="GO" id="GO:1990626">
    <property type="term" value="P:mitochondrial outer membrane fusion"/>
    <property type="evidence" value="ECO:0007669"/>
    <property type="project" value="EnsemblFungi"/>
</dbReference>
<keyword evidence="11 14" id="KW-0472">Membrane</keyword>
<dbReference type="EMBL" id="MCGN01000003">
    <property type="protein sequence ID" value="ORY98938.1"/>
    <property type="molecule type" value="Genomic_DNA"/>
</dbReference>
<dbReference type="InterPro" id="IPR030381">
    <property type="entry name" value="G_DYNAMIN_dom"/>
</dbReference>
<evidence type="ECO:0000256" key="3">
    <source>
        <dbReference type="ARBA" id="ARBA00022692"/>
    </source>
</evidence>
<dbReference type="InParanoid" id="A0A1X2HIR4"/>
<dbReference type="GO" id="GO:1990627">
    <property type="term" value="P:mitochondrial inner membrane fusion"/>
    <property type="evidence" value="ECO:0007669"/>
    <property type="project" value="EnsemblFungi"/>
</dbReference>
<dbReference type="GO" id="GO:0005741">
    <property type="term" value="C:mitochondrial outer membrane"/>
    <property type="evidence" value="ECO:0007669"/>
    <property type="project" value="UniProtKB-SubCell"/>
</dbReference>
<keyword evidence="4" id="KW-0547">Nucleotide-binding</keyword>
<protein>
    <submittedName>
        <fullName evidence="16">P-loop containing nucleoside triphosphate hydrolase protein</fullName>
    </submittedName>
</protein>
<evidence type="ECO:0000256" key="2">
    <source>
        <dbReference type="ARBA" id="ARBA00004294"/>
    </source>
</evidence>
<reference evidence="16 17" key="1">
    <citation type="submission" date="2016-07" db="EMBL/GenBank/DDBJ databases">
        <title>Pervasive Adenine N6-methylation of Active Genes in Fungi.</title>
        <authorList>
            <consortium name="DOE Joint Genome Institute"/>
            <person name="Mondo S.J."/>
            <person name="Dannebaum R.O."/>
            <person name="Kuo R.C."/>
            <person name="Labutti K."/>
            <person name="Haridas S."/>
            <person name="Kuo A."/>
            <person name="Salamov A."/>
            <person name="Ahrendt S.R."/>
            <person name="Lipzen A."/>
            <person name="Sullivan W."/>
            <person name="Andreopoulos W.B."/>
            <person name="Clum A."/>
            <person name="Lindquist E."/>
            <person name="Daum C."/>
            <person name="Ramamoorthy G.K."/>
            <person name="Gryganskyi A."/>
            <person name="Culley D."/>
            <person name="Magnuson J.K."/>
            <person name="James T.Y."/>
            <person name="O'Malley M.A."/>
            <person name="Stajich J.E."/>
            <person name="Spatafora J.W."/>
            <person name="Visel A."/>
            <person name="Grigoriev I.V."/>
        </authorList>
    </citation>
    <scope>NUCLEOTIDE SEQUENCE [LARGE SCALE GENOMIC DNA]</scope>
    <source>
        <strain evidence="16 17">NRRL 2496</strain>
    </source>
</reference>
<evidence type="ECO:0000256" key="8">
    <source>
        <dbReference type="ARBA" id="ARBA00023054"/>
    </source>
</evidence>
<evidence type="ECO:0000313" key="16">
    <source>
        <dbReference type="EMBL" id="ORY98938.1"/>
    </source>
</evidence>
<evidence type="ECO:0000259" key="15">
    <source>
        <dbReference type="PROSITE" id="PS51718"/>
    </source>
</evidence>
<keyword evidence="10" id="KW-0342">GTP-binding</keyword>
<evidence type="ECO:0000256" key="1">
    <source>
        <dbReference type="ARBA" id="ARBA00004225"/>
    </source>
</evidence>
<evidence type="ECO:0000313" key="17">
    <source>
        <dbReference type="Proteomes" id="UP000242180"/>
    </source>
</evidence>
<evidence type="ECO:0000256" key="9">
    <source>
        <dbReference type="ARBA" id="ARBA00023128"/>
    </source>
</evidence>
<accession>A0A1X2HIR4</accession>
<dbReference type="InterPro" id="IPR045063">
    <property type="entry name" value="Dynamin_N"/>
</dbReference>
<dbReference type="GO" id="GO:0160190">
    <property type="term" value="F:peroxisome-mitochondrion membrane tether activity"/>
    <property type="evidence" value="ECO:0007669"/>
    <property type="project" value="EnsemblFungi"/>
</dbReference>
<keyword evidence="9" id="KW-0496">Mitochondrion</keyword>
<keyword evidence="3 14" id="KW-0812">Transmembrane</keyword>
<gene>
    <name evidence="16" type="ORF">BCR43DRAFT_437176</name>
</gene>
<keyword evidence="7 14" id="KW-1133">Transmembrane helix</keyword>
<keyword evidence="5" id="KW-1000">Mitochondrion outer membrane</keyword>
<keyword evidence="6 16" id="KW-0378">Hydrolase</keyword>
<dbReference type="PANTHER" id="PTHR10465">
    <property type="entry name" value="TRANSMEMBRANE GTPASE FZO1"/>
    <property type="match status" value="1"/>
</dbReference>
<comment type="caution">
    <text evidence="16">The sequence shown here is derived from an EMBL/GenBank/DDBJ whole genome shotgun (WGS) entry which is preliminary data.</text>
</comment>
<dbReference type="PROSITE" id="PS51718">
    <property type="entry name" value="G_DYNAMIN_2"/>
    <property type="match status" value="1"/>
</dbReference>
<proteinExistence type="predicted"/>
<evidence type="ECO:0000256" key="6">
    <source>
        <dbReference type="ARBA" id="ARBA00022801"/>
    </source>
</evidence>
<dbReference type="AlphaFoldDB" id="A0A1X2HIR4"/>
<feature type="transmembrane region" description="Helical" evidence="14">
    <location>
        <begin position="638"/>
        <end position="655"/>
    </location>
</feature>
<feature type="compositionally biased region" description="Low complexity" evidence="13">
    <location>
        <begin position="1"/>
        <end position="23"/>
    </location>
</feature>
<evidence type="ECO:0000256" key="5">
    <source>
        <dbReference type="ARBA" id="ARBA00022787"/>
    </source>
</evidence>
<evidence type="ECO:0000256" key="4">
    <source>
        <dbReference type="ARBA" id="ARBA00022741"/>
    </source>
</evidence>
<evidence type="ECO:0000256" key="12">
    <source>
        <dbReference type="ARBA" id="ARBA00048548"/>
    </source>
</evidence>
<dbReference type="GO" id="GO:0048312">
    <property type="term" value="P:intracellular distribution of mitochondria"/>
    <property type="evidence" value="ECO:0007669"/>
    <property type="project" value="EnsemblFungi"/>
</dbReference>
<keyword evidence="17" id="KW-1185">Reference proteome</keyword>
<dbReference type="GO" id="GO:0005525">
    <property type="term" value="F:GTP binding"/>
    <property type="evidence" value="ECO:0007669"/>
    <property type="project" value="UniProtKB-KW"/>
</dbReference>
<dbReference type="GO" id="GO:0160189">
    <property type="term" value="C:peroxisomal-mitochondrial contact site"/>
    <property type="evidence" value="ECO:0007669"/>
    <property type="project" value="EnsemblFungi"/>
</dbReference>
<dbReference type="PANTHER" id="PTHR10465:SF0">
    <property type="entry name" value="SARCALUMENIN"/>
    <property type="match status" value="1"/>
</dbReference>
<feature type="domain" description="Dynamin-type G" evidence="15">
    <location>
        <begin position="163"/>
        <end position="434"/>
    </location>
</feature>
<dbReference type="FunCoup" id="A0A1X2HIR4">
    <property type="interactions" value="51"/>
</dbReference>
<comment type="catalytic activity">
    <reaction evidence="12">
        <text>GTP + H2O = GDP + phosphate + H(+)</text>
        <dbReference type="Rhea" id="RHEA:19669"/>
        <dbReference type="ChEBI" id="CHEBI:15377"/>
        <dbReference type="ChEBI" id="CHEBI:15378"/>
        <dbReference type="ChEBI" id="CHEBI:37565"/>
        <dbReference type="ChEBI" id="CHEBI:43474"/>
        <dbReference type="ChEBI" id="CHEBI:58189"/>
    </reaction>
</comment>
<name>A0A1X2HIR4_SYNRA</name>
<evidence type="ECO:0000256" key="14">
    <source>
        <dbReference type="SAM" id="Phobius"/>
    </source>
</evidence>
<evidence type="ECO:0000256" key="10">
    <source>
        <dbReference type="ARBA" id="ARBA00023134"/>
    </source>
</evidence>
<dbReference type="SUPFAM" id="SSF52540">
    <property type="entry name" value="P-loop containing nucleoside triphosphate hydrolases"/>
    <property type="match status" value="1"/>
</dbReference>
<evidence type="ECO:0000256" key="13">
    <source>
        <dbReference type="SAM" id="MobiDB-lite"/>
    </source>
</evidence>
<organism evidence="16 17">
    <name type="scientific">Syncephalastrum racemosum</name>
    <name type="common">Filamentous fungus</name>
    <dbReference type="NCBI Taxonomy" id="13706"/>
    <lineage>
        <taxon>Eukaryota</taxon>
        <taxon>Fungi</taxon>
        <taxon>Fungi incertae sedis</taxon>
        <taxon>Mucoromycota</taxon>
        <taxon>Mucoromycotina</taxon>
        <taxon>Mucoromycetes</taxon>
        <taxon>Mucorales</taxon>
        <taxon>Syncephalastraceae</taxon>
        <taxon>Syncephalastrum</taxon>
    </lineage>
</organism>
<dbReference type="GO" id="GO:0003924">
    <property type="term" value="F:GTPase activity"/>
    <property type="evidence" value="ECO:0007669"/>
    <property type="project" value="EnsemblFungi"/>
</dbReference>